<feature type="domain" description="Exocyst complex component EXOC2/Sec5 N-terminal" evidence="5">
    <location>
        <begin position="45"/>
        <end position="859"/>
    </location>
</feature>
<dbReference type="InterPro" id="IPR039481">
    <property type="entry name" value="EXOC2/Sec5_N_dom"/>
</dbReference>
<dbReference type="EMBL" id="CP119963">
    <property type="protein sequence ID" value="WFD40430.1"/>
    <property type="molecule type" value="Genomic_DNA"/>
</dbReference>
<evidence type="ECO:0000256" key="4">
    <source>
        <dbReference type="RuleBase" id="RU365069"/>
    </source>
</evidence>
<comment type="subunit">
    <text evidence="4">Component of the exocyst complex.</text>
</comment>
<dbReference type="GO" id="GO:0015031">
    <property type="term" value="P:protein transport"/>
    <property type="evidence" value="ECO:0007669"/>
    <property type="project" value="UniProtKB-KW"/>
</dbReference>
<dbReference type="Pfam" id="PF15469">
    <property type="entry name" value="Sec5"/>
    <property type="match status" value="1"/>
</dbReference>
<dbReference type="Proteomes" id="UP001217754">
    <property type="component" value="Chromosome 6"/>
</dbReference>
<protein>
    <recommendedName>
        <fullName evidence="4">Exocyst complex component SEC5</fullName>
    </recommendedName>
</protein>
<dbReference type="GO" id="GO:0000145">
    <property type="term" value="C:exocyst"/>
    <property type="evidence" value="ECO:0007669"/>
    <property type="project" value="UniProtKB-UniRule"/>
</dbReference>
<keyword evidence="3 4" id="KW-0268">Exocytosis</keyword>
<keyword evidence="4" id="KW-0653">Protein transport</keyword>
<comment type="function">
    <text evidence="4">Component of the exocyst complex involved in the docking of exocytic vesicles with fusion sites on the plasma membrane.</text>
</comment>
<gene>
    <name evidence="6" type="primary">SEC5</name>
    <name evidence="6" type="ORF">MJAP1_003416</name>
</gene>
<name>A0AAF0F412_9BASI</name>
<proteinExistence type="inferred from homology"/>
<dbReference type="PANTHER" id="PTHR13043">
    <property type="entry name" value="EXOCYST COMPLEX COMPONENT SEC5"/>
    <property type="match status" value="1"/>
</dbReference>
<keyword evidence="7" id="KW-1185">Reference proteome</keyword>
<dbReference type="InterPro" id="IPR029175">
    <property type="entry name" value="EXOC2/Sec5"/>
</dbReference>
<keyword evidence="2 4" id="KW-0813">Transport</keyword>
<dbReference type="RefSeq" id="XP_060123327.1">
    <property type="nucleotide sequence ID" value="XM_060267344.1"/>
</dbReference>
<dbReference type="GO" id="GO:0006887">
    <property type="term" value="P:exocytosis"/>
    <property type="evidence" value="ECO:0007669"/>
    <property type="project" value="UniProtKB-KW"/>
</dbReference>
<reference evidence="6" key="1">
    <citation type="submission" date="2023-03" db="EMBL/GenBank/DDBJ databases">
        <title>Mating type loci evolution in Malassezia.</title>
        <authorList>
            <person name="Coelho M.A."/>
        </authorList>
    </citation>
    <scope>NUCLEOTIDE SEQUENCE</scope>
    <source>
        <strain evidence="6">CBS 9431</strain>
    </source>
</reference>
<dbReference type="GO" id="GO:0006893">
    <property type="term" value="P:Golgi to plasma membrane transport"/>
    <property type="evidence" value="ECO:0007669"/>
    <property type="project" value="UniProtKB-UniRule"/>
</dbReference>
<evidence type="ECO:0000313" key="7">
    <source>
        <dbReference type="Proteomes" id="UP001217754"/>
    </source>
</evidence>
<accession>A0AAF0F412</accession>
<evidence type="ECO:0000313" key="6">
    <source>
        <dbReference type="EMBL" id="WFD40430.1"/>
    </source>
</evidence>
<evidence type="ECO:0000256" key="3">
    <source>
        <dbReference type="ARBA" id="ARBA00022483"/>
    </source>
</evidence>
<organism evidence="6 7">
    <name type="scientific">Malassezia japonica</name>
    <dbReference type="NCBI Taxonomy" id="223818"/>
    <lineage>
        <taxon>Eukaryota</taxon>
        <taxon>Fungi</taxon>
        <taxon>Dikarya</taxon>
        <taxon>Basidiomycota</taxon>
        <taxon>Ustilaginomycotina</taxon>
        <taxon>Malasseziomycetes</taxon>
        <taxon>Malasseziales</taxon>
        <taxon>Malasseziaceae</taxon>
        <taxon>Malassezia</taxon>
    </lineage>
</organism>
<dbReference type="GeneID" id="85227067"/>
<sequence>MSLRVSEEELLKAYQLSTLHPQQWEQTASGAAYGGVDVPGTEEWSDPLGLRAALPASRVTDAQQRQQVWIGSKSFDAKTFLNTMHPNASFADLSRGAQALKGSIGQRSEALKVLVDENFDRFVSVKATTDGVYREMANATGGPLAPGADHGVGPLHASLQGAGAKADQVFRPVLENYVKAMKLRNTLGVFQRSHFFFNLPGSLNESVRAGHYEAALRDYKKGKYLLESRPGQLLPVQDAASGSTPSDAQLAQQRRIFAKVWDAVEDTMYDMQTRLLAHLREPQHSVEEQEKCIEVLLELDPATDPVAVFLESQHQHIQSLLRSAFEREQGAIQAARFTAQGVRHTTMDQAKDLSRCLMLVRTVYGTKPSFSQALNAPVWEAIDEMVAKLCRTVLQTVPTFWRVARDHADGRFGKEKGASFSDSSIHKQSKTWAAESMQQFSARLYTFFELEPFAARAKQPLFTALPAWVPDPSCSLSTTHYMSSILGTLTEALAEFKTLAIPGVAQQLEALVLDLRFQFTEVLCFLWLRDAQLCYHMENWMPNTQQPAITSYLFSLSVFNRWNAREGFYIADGRSKLQHPGTAKENEAHAAFSDRLKKTFVHALYAFLDGIVTAAQAPSEGAALEPRAADAPLAMALDRDTRILLSVSNLSHLRSHIIGAWVTQFEEAYHVSLAEEQQQLVNVCAQLDRDLLHDFVRRKGESISAVIHKGILEDGVDWANQPKPTSVNAFIYQALLLLVEVHAQIRATVPPLVSRVISALVEIMADATLNAYSRVPAFNKGGMLQATLEIEFVHQTMSFHVSPTAEKSLKRVYETISQRYSSTLGGREEQSELLQKELEGVKHTLIASRKATALEFLCFRRPKSDEKSKSKKK</sequence>
<comment type="similarity">
    <text evidence="1 4">Belongs to the SEC5 family.</text>
</comment>
<dbReference type="AlphaFoldDB" id="A0AAF0F412"/>
<evidence type="ECO:0000256" key="1">
    <source>
        <dbReference type="ARBA" id="ARBA00010578"/>
    </source>
</evidence>
<evidence type="ECO:0000259" key="5">
    <source>
        <dbReference type="Pfam" id="PF15469"/>
    </source>
</evidence>
<dbReference type="PANTHER" id="PTHR13043:SF1">
    <property type="entry name" value="EXOCYST COMPLEX COMPONENT 2"/>
    <property type="match status" value="1"/>
</dbReference>
<evidence type="ECO:0000256" key="2">
    <source>
        <dbReference type="ARBA" id="ARBA00022448"/>
    </source>
</evidence>